<feature type="region of interest" description="Disordered" evidence="7">
    <location>
        <begin position="708"/>
        <end position="727"/>
    </location>
</feature>
<evidence type="ECO:0000256" key="6">
    <source>
        <dbReference type="ARBA" id="ARBA00023242"/>
    </source>
</evidence>
<feature type="region of interest" description="Disordered" evidence="7">
    <location>
        <begin position="198"/>
        <end position="235"/>
    </location>
</feature>
<evidence type="ECO:0000256" key="1">
    <source>
        <dbReference type="ARBA" id="ARBA00004123"/>
    </source>
</evidence>
<dbReference type="GO" id="GO:0042796">
    <property type="term" value="P:snRNA transcription by RNA polymerase III"/>
    <property type="evidence" value="ECO:0007669"/>
    <property type="project" value="TreeGrafter"/>
</dbReference>
<dbReference type="AlphaFoldDB" id="A0A086QXK9"/>
<dbReference type="InterPro" id="IPR022042">
    <property type="entry name" value="snRNA-activating_su3"/>
</dbReference>
<evidence type="ECO:0000313" key="8">
    <source>
        <dbReference type="EMBL" id="KFH17341.1"/>
    </source>
</evidence>
<accession>A0A086QXK9</accession>
<evidence type="ECO:0000256" key="7">
    <source>
        <dbReference type="SAM" id="MobiDB-lite"/>
    </source>
</evidence>
<feature type="compositionally biased region" description="Pro residues" evidence="7">
    <location>
        <begin position="77"/>
        <end position="89"/>
    </location>
</feature>
<feature type="region of interest" description="Disordered" evidence="7">
    <location>
        <begin position="129"/>
        <end position="177"/>
    </location>
</feature>
<evidence type="ECO:0000256" key="4">
    <source>
        <dbReference type="ARBA" id="ARBA00023125"/>
    </source>
</evidence>
<feature type="compositionally biased region" description="Basic and acidic residues" evidence="7">
    <location>
        <begin position="939"/>
        <end position="965"/>
    </location>
</feature>
<dbReference type="Proteomes" id="UP000028821">
    <property type="component" value="Unassembled WGS sequence"/>
</dbReference>
<protein>
    <submittedName>
        <fullName evidence="8">snRNA-activating of 50 kDa MW carboxy-terminal protein</fullName>
    </submittedName>
</protein>
<feature type="compositionally biased region" description="Polar residues" evidence="7">
    <location>
        <begin position="147"/>
        <end position="157"/>
    </location>
</feature>
<feature type="compositionally biased region" description="Gly residues" evidence="7">
    <location>
        <begin position="991"/>
        <end position="1006"/>
    </location>
</feature>
<evidence type="ECO:0000256" key="5">
    <source>
        <dbReference type="ARBA" id="ARBA00023163"/>
    </source>
</evidence>
<dbReference type="VEuPathDB" id="ToxoDB:TGMAS_232240"/>
<feature type="compositionally biased region" description="Basic and acidic residues" evidence="7">
    <location>
        <begin position="656"/>
        <end position="671"/>
    </location>
</feature>
<sequence length="1180" mass="128020">MDFDHASLRSSATDIDSESSPVSASNALLPPGSLSTSCFPASSLEASSLYTNCPPSTFDSLLPWKSPSSPTSQSSPSLPPASPPLPPSSSPFLPVSTFPASVVSTSTSPPPLSSPAPSLPVSCVSLPSAEVGSANSSTSSSAVSAGLQTGASGSQPSLLCDPSLPVGPPPPPSFLFDLQSFSPSARFFARLQHGGVSAAERDGADSPSLSCLPSRSKLAPSPGGAADEQEGDFPSLSGQERHALLTGGGTVEEEGDPLLSSFEELEEGVLFPLPFCPPPEFLWRTSSDTEDFWGEGDLEEDRFPSLFRGDPQVYRQLLHRHFEPRPASQRSSRAKGAGSRSADELLVPVELQDEYLAFSPEPFASTCLSPAVFRERADRISEAIEALVVPPPPQPLPLRFRKFISLAEKLQKKQTRAPTEVQEARSEPTNEGRERRDAAVGATRHHSRSPDSTLTHSSSASPTSSSPSPSPSSVSSSSPSAFPSSSVSRSSDLSCLVSYFAFFFAAGVRVPSVEEAVAWSVARELRAWPETLEVSVRRSLAEALRHSRARRFNRFACRVAWPPLLPQLCPYSEGNLWVAFREAVALASFRNVQDLFRSRFSRQIDLHNFALNQHTLQQRAHQQRARRRAERGCTRAGERTATPAEEGPDYSLDTGNRPRDHSPVHSPRRDSSTSVPGSSSSSAVSSVTSSFSSVSGVLSPLPGSSSSSSVSFSSSSSSCSASGPSRLDERVDARETVISVSFYHATRGTKLASFDLLASQTLLDLRRALLGCCEGEAEPGVPLFPASCFLIDGVLFPDTRCPGSETEYADLVADHLRETGKLATKERVFFRKKRLRHPRLENPEGRTGTGTEGRGEGREEGRDVVEDMEERRKKEEERRRRHRARVERRGRILERRLERVAGARGVVEEREVWIVAAPPAKCLDGVPRGRAQPRSASARRSDARGEENQFSAREDDRERLERWTGEDGGCTAGGVRRWSAGARDAPRTWLGGDGDSGAGACLPGGEGSERVSDSSEEEIEREEDVVIIPQHEAVLRDLVLPLRSPACFLHQGTCEHRVVFWNLRQFDPRRDCTYTAAYPVRTYKPAGKTVVCHACEQSLAVKGVVNSFLCALHNPTYLCSACYRLLFGDGQRSTTLSPRSKGGEGGTRVESNAQDALDREEEEDEEEEEPFAVHFDLFDG</sequence>
<feature type="region of interest" description="Disordered" evidence="7">
    <location>
        <begin position="617"/>
        <end position="683"/>
    </location>
</feature>
<keyword evidence="3" id="KW-0805">Transcription regulation</keyword>
<feature type="compositionally biased region" description="Basic and acidic residues" evidence="7">
    <location>
        <begin position="422"/>
        <end position="438"/>
    </location>
</feature>
<comment type="caution">
    <text evidence="8">The sequence shown here is derived from an EMBL/GenBank/DDBJ whole genome shotgun (WGS) entry which is preliminary data.</text>
</comment>
<feature type="compositionally biased region" description="Polar residues" evidence="7">
    <location>
        <begin position="8"/>
        <end position="26"/>
    </location>
</feature>
<dbReference type="GO" id="GO:0001046">
    <property type="term" value="F:core promoter sequence-specific DNA binding"/>
    <property type="evidence" value="ECO:0007669"/>
    <property type="project" value="TreeGrafter"/>
</dbReference>
<dbReference type="EMBL" id="AEXC02000315">
    <property type="protein sequence ID" value="KFH17341.1"/>
    <property type="molecule type" value="Genomic_DNA"/>
</dbReference>
<feature type="region of interest" description="Disordered" evidence="7">
    <location>
        <begin position="838"/>
        <end position="884"/>
    </location>
</feature>
<keyword evidence="5" id="KW-0804">Transcription</keyword>
<feature type="region of interest" description="Disordered" evidence="7">
    <location>
        <begin position="411"/>
        <end position="481"/>
    </location>
</feature>
<dbReference type="OrthoDB" id="46583at2759"/>
<organism evidence="8 9">
    <name type="scientific">Toxoplasma gondii MAS</name>
    <dbReference type="NCBI Taxonomy" id="943118"/>
    <lineage>
        <taxon>Eukaryota</taxon>
        <taxon>Sar</taxon>
        <taxon>Alveolata</taxon>
        <taxon>Apicomplexa</taxon>
        <taxon>Conoidasida</taxon>
        <taxon>Coccidia</taxon>
        <taxon>Eucoccidiorida</taxon>
        <taxon>Eimeriorina</taxon>
        <taxon>Sarcocystidae</taxon>
        <taxon>Toxoplasma</taxon>
    </lineage>
</organism>
<dbReference type="PANTHER" id="PTHR13421">
    <property type="entry name" value="SNRNA-ACTIVATING PROTEIN COMPLEX SUBUNIT 3"/>
    <property type="match status" value="1"/>
</dbReference>
<evidence type="ECO:0000256" key="3">
    <source>
        <dbReference type="ARBA" id="ARBA00023015"/>
    </source>
</evidence>
<feature type="compositionally biased region" description="Low complexity" evidence="7">
    <location>
        <begin position="450"/>
        <end position="481"/>
    </location>
</feature>
<dbReference type="PANTHER" id="PTHR13421:SF16">
    <property type="entry name" value="SNRNA-ACTIVATING PROTEIN COMPLEX SUBUNIT 3"/>
    <property type="match status" value="1"/>
</dbReference>
<dbReference type="Pfam" id="PF12251">
    <property type="entry name" value="SNAPC3"/>
    <property type="match status" value="1"/>
</dbReference>
<feature type="region of interest" description="Disordered" evidence="7">
    <location>
        <begin position="1"/>
        <end position="30"/>
    </location>
</feature>
<dbReference type="GO" id="GO:0001006">
    <property type="term" value="F:RNA polymerase III type 3 promoter sequence-specific DNA binding"/>
    <property type="evidence" value="ECO:0007669"/>
    <property type="project" value="TreeGrafter"/>
</dbReference>
<proteinExistence type="inferred from homology"/>
<comment type="similarity">
    <text evidence="2">Belongs to the SNAPC3/SRD2 family.</text>
</comment>
<name>A0A086QXK9_TOXGO</name>
<reference evidence="8 9" key="1">
    <citation type="submission" date="2014-04" db="EMBL/GenBank/DDBJ databases">
        <authorList>
            <person name="Sibley D."/>
            <person name="Venepally P."/>
            <person name="Karamycheva S."/>
            <person name="Hadjithomas M."/>
            <person name="Khan A."/>
            <person name="Brunk B."/>
            <person name="Roos D."/>
            <person name="Caler E."/>
            <person name="Lorenzi H."/>
        </authorList>
    </citation>
    <scope>NUCLEOTIDE SEQUENCE [LARGE SCALE GENOMIC DNA]</scope>
    <source>
        <strain evidence="8 9">MAS</strain>
    </source>
</reference>
<feature type="region of interest" description="Disordered" evidence="7">
    <location>
        <begin position="61"/>
        <end position="90"/>
    </location>
</feature>
<gene>
    <name evidence="8" type="ORF">TGMAS_232240</name>
</gene>
<feature type="region of interest" description="Disordered" evidence="7">
    <location>
        <begin position="1136"/>
        <end position="1171"/>
    </location>
</feature>
<comment type="subcellular location">
    <subcellularLocation>
        <location evidence="1">Nucleus</location>
    </subcellularLocation>
</comment>
<feature type="compositionally biased region" description="Low complexity" evidence="7">
    <location>
        <begin position="708"/>
        <end position="725"/>
    </location>
</feature>
<dbReference type="GO" id="GO:0000978">
    <property type="term" value="F:RNA polymerase II cis-regulatory region sequence-specific DNA binding"/>
    <property type="evidence" value="ECO:0007669"/>
    <property type="project" value="TreeGrafter"/>
</dbReference>
<dbReference type="GO" id="GO:0019185">
    <property type="term" value="C:snRNA-activating protein complex"/>
    <property type="evidence" value="ECO:0007669"/>
    <property type="project" value="TreeGrafter"/>
</dbReference>
<dbReference type="GO" id="GO:0003681">
    <property type="term" value="F:bent DNA binding"/>
    <property type="evidence" value="ECO:0007669"/>
    <property type="project" value="TreeGrafter"/>
</dbReference>
<feature type="compositionally biased region" description="Low complexity" evidence="7">
    <location>
        <begin position="928"/>
        <end position="938"/>
    </location>
</feature>
<feature type="compositionally biased region" description="Low complexity" evidence="7">
    <location>
        <begin position="672"/>
        <end position="683"/>
    </location>
</feature>
<feature type="region of interest" description="Disordered" evidence="7">
    <location>
        <begin position="988"/>
        <end position="1019"/>
    </location>
</feature>
<feature type="compositionally biased region" description="Basic and acidic residues" evidence="7">
    <location>
        <begin position="853"/>
        <end position="878"/>
    </location>
</feature>
<feature type="region of interest" description="Disordered" evidence="7">
    <location>
        <begin position="925"/>
        <end position="976"/>
    </location>
</feature>
<evidence type="ECO:0000313" key="9">
    <source>
        <dbReference type="Proteomes" id="UP000028821"/>
    </source>
</evidence>
<dbReference type="GO" id="GO:0005634">
    <property type="term" value="C:nucleus"/>
    <property type="evidence" value="ECO:0007669"/>
    <property type="project" value="UniProtKB-SubCell"/>
</dbReference>
<evidence type="ECO:0000256" key="2">
    <source>
        <dbReference type="ARBA" id="ARBA00010410"/>
    </source>
</evidence>
<feature type="compositionally biased region" description="Low complexity" evidence="7">
    <location>
        <begin position="66"/>
        <end position="76"/>
    </location>
</feature>
<dbReference type="GO" id="GO:0042795">
    <property type="term" value="P:snRNA transcription by RNA polymerase II"/>
    <property type="evidence" value="ECO:0007669"/>
    <property type="project" value="TreeGrafter"/>
</dbReference>
<feature type="compositionally biased region" description="Acidic residues" evidence="7">
    <location>
        <begin position="1158"/>
        <end position="1170"/>
    </location>
</feature>
<feature type="compositionally biased region" description="Low complexity" evidence="7">
    <location>
        <begin position="129"/>
        <end position="146"/>
    </location>
</feature>
<keyword evidence="6" id="KW-0539">Nucleus</keyword>
<keyword evidence="4" id="KW-0238">DNA-binding</keyword>